<dbReference type="PROSITE" id="PS51318">
    <property type="entry name" value="TAT"/>
    <property type="match status" value="1"/>
</dbReference>
<keyword evidence="4" id="KW-1185">Reference proteome</keyword>
<dbReference type="Pfam" id="PF07394">
    <property type="entry name" value="DUF1501"/>
    <property type="match status" value="1"/>
</dbReference>
<keyword evidence="1" id="KW-0732">Signal</keyword>
<evidence type="ECO:0000256" key="1">
    <source>
        <dbReference type="ARBA" id="ARBA00022729"/>
    </source>
</evidence>
<protein>
    <submittedName>
        <fullName evidence="3">DUF1501 domain-containing protein</fullName>
    </submittedName>
</protein>
<dbReference type="PANTHER" id="PTHR43737">
    <property type="entry name" value="BLL7424 PROTEIN"/>
    <property type="match status" value="1"/>
</dbReference>
<dbReference type="Proteomes" id="UP000321168">
    <property type="component" value="Unassembled WGS sequence"/>
</dbReference>
<proteinExistence type="predicted"/>
<dbReference type="NCBIfam" id="TIGR04183">
    <property type="entry name" value="Por_Secre_tail"/>
    <property type="match status" value="1"/>
</dbReference>
<dbReference type="Pfam" id="PF18962">
    <property type="entry name" value="Por_Secre_tail"/>
    <property type="match status" value="1"/>
</dbReference>
<gene>
    <name evidence="3" type="ORF">FRX97_09510</name>
</gene>
<dbReference type="OrthoDB" id="9779968at2"/>
<accession>A0A5C6UWX7</accession>
<evidence type="ECO:0000313" key="4">
    <source>
        <dbReference type="Proteomes" id="UP000321168"/>
    </source>
</evidence>
<dbReference type="RefSeq" id="WP_147014978.1">
    <property type="nucleotide sequence ID" value="NZ_VORB01000008.1"/>
</dbReference>
<dbReference type="AlphaFoldDB" id="A0A5C6UWX7"/>
<dbReference type="InterPro" id="IPR026444">
    <property type="entry name" value="Secre_tail"/>
</dbReference>
<evidence type="ECO:0000313" key="3">
    <source>
        <dbReference type="EMBL" id="TXC77090.1"/>
    </source>
</evidence>
<reference evidence="3 4" key="1">
    <citation type="submission" date="2019-08" db="EMBL/GenBank/DDBJ databases">
        <title>Genome of Luteibaculum oceani JCM 18817.</title>
        <authorList>
            <person name="Bowman J.P."/>
        </authorList>
    </citation>
    <scope>NUCLEOTIDE SEQUENCE [LARGE SCALE GENOMIC DNA]</scope>
    <source>
        <strain evidence="3 4">JCM 18817</strain>
    </source>
</reference>
<dbReference type="InterPro" id="IPR010869">
    <property type="entry name" value="DUF1501"/>
</dbReference>
<organism evidence="3 4">
    <name type="scientific">Luteibaculum oceani</name>
    <dbReference type="NCBI Taxonomy" id="1294296"/>
    <lineage>
        <taxon>Bacteria</taxon>
        <taxon>Pseudomonadati</taxon>
        <taxon>Bacteroidota</taxon>
        <taxon>Flavobacteriia</taxon>
        <taxon>Flavobacteriales</taxon>
        <taxon>Luteibaculaceae</taxon>
        <taxon>Luteibaculum</taxon>
    </lineage>
</organism>
<dbReference type="EMBL" id="VORB01000008">
    <property type="protein sequence ID" value="TXC77090.1"/>
    <property type="molecule type" value="Genomic_DNA"/>
</dbReference>
<sequence>MMKRRDFLKTASAAAATPVLLNGIPVQGMEHSKLLQLLSDSNCEDHVLVLIQLNGGNDGLHTVVPLDQYDKLQAARPDIIIPENSVQKLTGRDDLGFHKRMSQLNDLYSDGKLTVVQNVGYPNQNFSHFRSTDIWLMASDHDEVLDTGWLGRYMDCDHPTYPESYPNNNFPDPLGIQTGVFVSPAFLGPNASFGHAIEDPDEFYQLIEDEDNTSTDTPYGHELAFIRQTARTANAYNLRIQEAASNQNNISTLYPPNRQNRLADQLKIVARMIGGGLKTKLYMVSLPGFDTHASQVDSLDKNEGMHGDLLQMVSEAMNAFQDDIEKMGVSNKVLTMTFSEFGRRIASNGSAGTDHGAAAPIIMMSSAIEGSIIGNNPVVPDNVRVQDNLPMEIDFRSVYATVLRDWFCLDEEKIKKVLFKDFPFLPLKTTGVRNYNSDLAKIKMFPNPAVEFIYLETELTSFHLEIFDNAGMRKLDLMVKGSGALKQVNISTLPPGLYHLRISNPSGHRVMKLVKK</sequence>
<dbReference type="InterPro" id="IPR006311">
    <property type="entry name" value="TAT_signal"/>
</dbReference>
<name>A0A5C6UWX7_9FLAO</name>
<comment type="caution">
    <text evidence="3">The sequence shown here is derived from an EMBL/GenBank/DDBJ whole genome shotgun (WGS) entry which is preliminary data.</text>
</comment>
<feature type="domain" description="Secretion system C-terminal sorting" evidence="2">
    <location>
        <begin position="444"/>
        <end position="513"/>
    </location>
</feature>
<dbReference type="PANTHER" id="PTHR43737:SF1">
    <property type="entry name" value="DUF1501 DOMAIN-CONTAINING PROTEIN"/>
    <property type="match status" value="1"/>
</dbReference>
<evidence type="ECO:0000259" key="2">
    <source>
        <dbReference type="Pfam" id="PF18962"/>
    </source>
</evidence>